<feature type="region of interest" description="Disordered" evidence="1">
    <location>
        <begin position="248"/>
        <end position="361"/>
    </location>
</feature>
<evidence type="ECO:0000259" key="2">
    <source>
        <dbReference type="PROSITE" id="PS50003"/>
    </source>
</evidence>
<dbReference type="Proteomes" id="UP000703661">
    <property type="component" value="Unassembled WGS sequence"/>
</dbReference>
<organism evidence="3 4">
    <name type="scientific">Entomortierella chlamydospora</name>
    <dbReference type="NCBI Taxonomy" id="101097"/>
    <lineage>
        <taxon>Eukaryota</taxon>
        <taxon>Fungi</taxon>
        <taxon>Fungi incertae sedis</taxon>
        <taxon>Mucoromycota</taxon>
        <taxon>Mortierellomycotina</taxon>
        <taxon>Mortierellomycetes</taxon>
        <taxon>Mortierellales</taxon>
        <taxon>Mortierellaceae</taxon>
        <taxon>Entomortierella</taxon>
    </lineage>
</organism>
<feature type="compositionally biased region" description="Low complexity" evidence="1">
    <location>
        <begin position="273"/>
        <end position="290"/>
    </location>
</feature>
<dbReference type="InterPro" id="IPR001849">
    <property type="entry name" value="PH_domain"/>
</dbReference>
<evidence type="ECO:0000256" key="1">
    <source>
        <dbReference type="SAM" id="MobiDB-lite"/>
    </source>
</evidence>
<sequence>MTSSINGYASTMPTSSNHVQLRVRDLEHSISYSGYLTKFTSRTFFSRKQWKRRYFILHQSSLYCFKSSDPQHPLLESIKLCPDTIICVTDIFSGKRYCLQITTPGEKSWYVLADTANEMSGWLRELKGTVLRFRNRSLGLRPGTHYSDSSEMSDLSSSSAMADSMHAVPPIPAQYDSFTLVSRSPSPPPRPPPPPQQLDLYQLSTTPITQIHDTRRRRKNSSISVAQSHTEYASFGTIMEQADAFLPEESQNSSLPSSTVEPDPSTDDYRPPSRSASVRSNGSSNGRRVSIVVDRPETMITLPRRSSQRLMGSPSRPMSPVSSRPTSPNFNRPGNRSSLVVSPPPRSIHRPSSVSVRHSTQGLPLSLQMANMSMQSSDTAAQNPLSRATSLRLDPVSRVGYTLTGSLQERSYRSPSRPSIITSYSRPTSPTPSLSSAPTSPLPETPRSDSPVSTLNHTFSNGSSHRIQIVPRHHDPDQLLKHRPSNSRSRTKSHETPLDHIAARANTPSPRLSAAVTKDENDTPTTPLSTSAPKLSLYNGDFTLPPPPTGERPEPPTTVTSSRAGSPIPGRPSPVLIHHKHSLSNSSLRSVGSSSSIGSPSAASFGSAICKKSSNRDSVLSARLSSLTPIPLGATVSVPSPPQMALPPIPIPIPEAPECSAGNGDEAREDGLPEIVEELPSQNEDPAQY</sequence>
<feature type="compositionally biased region" description="Low complexity" evidence="1">
    <location>
        <begin position="313"/>
        <end position="328"/>
    </location>
</feature>
<feature type="compositionally biased region" description="Basic residues" evidence="1">
    <location>
        <begin position="481"/>
        <end position="491"/>
    </location>
</feature>
<feature type="compositionally biased region" description="Pro residues" evidence="1">
    <location>
        <begin position="639"/>
        <end position="655"/>
    </location>
</feature>
<dbReference type="PANTHER" id="PTHR14336">
    <property type="entry name" value="TANDEM PH DOMAIN CONTAINING PROTEIN"/>
    <property type="match status" value="1"/>
</dbReference>
<feature type="compositionally biased region" description="Pro residues" evidence="1">
    <location>
        <begin position="185"/>
        <end position="196"/>
    </location>
</feature>
<feature type="compositionally biased region" description="Low complexity" evidence="1">
    <location>
        <begin position="147"/>
        <end position="161"/>
    </location>
</feature>
<feature type="region of interest" description="Disordered" evidence="1">
    <location>
        <begin position="142"/>
        <end position="161"/>
    </location>
</feature>
<feature type="compositionally biased region" description="Low complexity" evidence="1">
    <location>
        <begin position="583"/>
        <end position="606"/>
    </location>
</feature>
<feature type="compositionally biased region" description="Low complexity" evidence="1">
    <location>
        <begin position="350"/>
        <end position="359"/>
    </location>
</feature>
<accession>A0A9P6SWB5</accession>
<dbReference type="SMART" id="SM00233">
    <property type="entry name" value="PH"/>
    <property type="match status" value="1"/>
</dbReference>
<feature type="compositionally biased region" description="Polar residues" evidence="1">
    <location>
        <begin position="448"/>
        <end position="466"/>
    </location>
</feature>
<dbReference type="InterPro" id="IPR051707">
    <property type="entry name" value="PI-Interact_SigTrans_Reg"/>
</dbReference>
<keyword evidence="4" id="KW-1185">Reference proteome</keyword>
<dbReference type="AlphaFoldDB" id="A0A9P6SWB5"/>
<feature type="compositionally biased region" description="Low complexity" evidence="1">
    <location>
        <begin position="413"/>
        <end position="439"/>
    </location>
</feature>
<feature type="region of interest" description="Disordered" evidence="1">
    <location>
        <begin position="178"/>
        <end position="201"/>
    </location>
</feature>
<gene>
    <name evidence="3" type="ORF">BGZ80_003691</name>
</gene>
<feature type="domain" description="PH" evidence="2">
    <location>
        <begin position="29"/>
        <end position="131"/>
    </location>
</feature>
<dbReference type="CDD" id="cd00821">
    <property type="entry name" value="PH"/>
    <property type="match status" value="1"/>
</dbReference>
<evidence type="ECO:0000313" key="4">
    <source>
        <dbReference type="Proteomes" id="UP000703661"/>
    </source>
</evidence>
<feature type="region of interest" description="Disordered" evidence="1">
    <location>
        <begin position="407"/>
        <end position="606"/>
    </location>
</feature>
<dbReference type="Pfam" id="PF00169">
    <property type="entry name" value="PH"/>
    <property type="match status" value="1"/>
</dbReference>
<name>A0A9P6SWB5_9FUNG</name>
<feature type="compositionally biased region" description="Polar residues" evidence="1">
    <location>
        <begin position="523"/>
        <end position="533"/>
    </location>
</feature>
<dbReference type="InterPro" id="IPR011993">
    <property type="entry name" value="PH-like_dom_sf"/>
</dbReference>
<evidence type="ECO:0000313" key="3">
    <source>
        <dbReference type="EMBL" id="KAG0008211.1"/>
    </source>
</evidence>
<feature type="compositionally biased region" description="Basic and acidic residues" evidence="1">
    <location>
        <begin position="492"/>
        <end position="502"/>
    </location>
</feature>
<comment type="caution">
    <text evidence="3">The sequence shown here is derived from an EMBL/GenBank/DDBJ whole genome shotgun (WGS) entry which is preliminary data.</text>
</comment>
<dbReference type="PROSITE" id="PS50003">
    <property type="entry name" value="PH_DOMAIN"/>
    <property type="match status" value="1"/>
</dbReference>
<proteinExistence type="predicted"/>
<feature type="region of interest" description="Disordered" evidence="1">
    <location>
        <begin position="637"/>
        <end position="689"/>
    </location>
</feature>
<dbReference type="EMBL" id="JAAAID010001999">
    <property type="protein sequence ID" value="KAG0008211.1"/>
    <property type="molecule type" value="Genomic_DNA"/>
</dbReference>
<reference evidence="3" key="1">
    <citation type="journal article" date="2020" name="Fungal Divers.">
        <title>Resolving the Mortierellaceae phylogeny through synthesis of multi-gene phylogenetics and phylogenomics.</title>
        <authorList>
            <person name="Vandepol N."/>
            <person name="Liber J."/>
            <person name="Desiro A."/>
            <person name="Na H."/>
            <person name="Kennedy M."/>
            <person name="Barry K."/>
            <person name="Grigoriev I.V."/>
            <person name="Miller A.N."/>
            <person name="O'Donnell K."/>
            <person name="Stajich J.E."/>
            <person name="Bonito G."/>
        </authorList>
    </citation>
    <scope>NUCLEOTIDE SEQUENCE</scope>
    <source>
        <strain evidence="3">NRRL 2769</strain>
    </source>
</reference>
<protein>
    <recommendedName>
        <fullName evidence="2">PH domain-containing protein</fullName>
    </recommendedName>
</protein>
<dbReference type="Gene3D" id="2.30.29.30">
    <property type="entry name" value="Pleckstrin-homology domain (PH domain)/Phosphotyrosine-binding domain (PTB)"/>
    <property type="match status" value="1"/>
</dbReference>
<feature type="compositionally biased region" description="Polar residues" evidence="1">
    <location>
        <begin position="249"/>
        <end position="260"/>
    </location>
</feature>
<dbReference type="SUPFAM" id="SSF50729">
    <property type="entry name" value="PH domain-like"/>
    <property type="match status" value="1"/>
</dbReference>
<feature type="compositionally biased region" description="Polar residues" evidence="1">
    <location>
        <begin position="680"/>
        <end position="689"/>
    </location>
</feature>